<evidence type="ECO:0000313" key="3">
    <source>
        <dbReference type="Proteomes" id="UP000515307"/>
    </source>
</evidence>
<gene>
    <name evidence="2" type="ORF">F0344_07865</name>
</gene>
<name>A0A7G7BGS3_9ACTN</name>
<evidence type="ECO:0000313" key="2">
    <source>
        <dbReference type="EMBL" id="QNE74538.1"/>
    </source>
</evidence>
<protein>
    <submittedName>
        <fullName evidence="2">Uncharacterized protein</fullName>
    </submittedName>
</protein>
<dbReference type="KEGG" id="sfiy:F0344_07865"/>
<keyword evidence="3" id="KW-1185">Reference proteome</keyword>
<organism evidence="2 3">
    <name type="scientific">Streptomyces finlayi</name>
    <dbReference type="NCBI Taxonomy" id="67296"/>
    <lineage>
        <taxon>Bacteria</taxon>
        <taxon>Bacillati</taxon>
        <taxon>Actinomycetota</taxon>
        <taxon>Actinomycetes</taxon>
        <taxon>Kitasatosporales</taxon>
        <taxon>Streptomycetaceae</taxon>
        <taxon>Streptomyces</taxon>
    </lineage>
</organism>
<accession>A0A7G7BGS3</accession>
<evidence type="ECO:0000256" key="1">
    <source>
        <dbReference type="SAM" id="MobiDB-lite"/>
    </source>
</evidence>
<proteinExistence type="predicted"/>
<dbReference type="AlphaFoldDB" id="A0A7G7BGS3"/>
<dbReference type="RefSeq" id="WP_185298095.1">
    <property type="nucleotide sequence ID" value="NZ_CP045702.1"/>
</dbReference>
<dbReference type="Proteomes" id="UP000515307">
    <property type="component" value="Chromosome"/>
</dbReference>
<sequence>MPTQRTDLSAFAAGLAERLPGAWTSTYQRHAEYKDQFPTTNQLWDSGHVGYIVSTYVLAHDAVLHGPENQRLYVSDRPRNPRQFVVAPLEPDDDDLKPHHFDEVEEPHGIAVANDPARAAADVTRRVLPRYEQALHELFRYAVDQPEPPHRPAPPQVSQVLTLTMYDDGALGAPYKSVPPDARTTLYDAGFNYHPHQAAFLLSAELGESVHALRVQAVAQQLTAKGIGVNLRHCAPRTSPGLPPAPPQTARAHHR</sequence>
<feature type="region of interest" description="Disordered" evidence="1">
    <location>
        <begin position="234"/>
        <end position="255"/>
    </location>
</feature>
<dbReference type="EMBL" id="CP045702">
    <property type="protein sequence ID" value="QNE74538.1"/>
    <property type="molecule type" value="Genomic_DNA"/>
</dbReference>
<reference evidence="3" key="1">
    <citation type="submission" date="2019-10" db="EMBL/GenBank/DDBJ databases">
        <title>Antimicrobial potential of Antarctic Bacteria.</title>
        <authorList>
            <person name="Benaud N."/>
            <person name="Edwards R.J."/>
            <person name="Ferrari B.C."/>
        </authorList>
    </citation>
    <scope>NUCLEOTIDE SEQUENCE [LARGE SCALE GENOMIC DNA]</scope>
    <source>
        <strain evidence="3">NBSH44</strain>
    </source>
</reference>